<dbReference type="GO" id="GO:0000139">
    <property type="term" value="C:Golgi membrane"/>
    <property type="evidence" value="ECO:0007669"/>
    <property type="project" value="UniProtKB-SubCell"/>
</dbReference>
<dbReference type="Gene3D" id="2.70.130.10">
    <property type="entry name" value="Mannose-6-phosphate receptor binding domain"/>
    <property type="match status" value="2"/>
</dbReference>
<gene>
    <name evidence="12" type="ORF">BU23DRAFT_474875</name>
</gene>
<keyword evidence="5 10" id="KW-1133">Transmembrane helix</keyword>
<dbReference type="Proteomes" id="UP000800036">
    <property type="component" value="Unassembled WGS sequence"/>
</dbReference>
<dbReference type="InterPro" id="IPR009011">
    <property type="entry name" value="Man6P_isomerase_rcpt-bd_dom_sf"/>
</dbReference>
<evidence type="ECO:0000256" key="4">
    <source>
        <dbReference type="ARBA" id="ARBA00022729"/>
    </source>
</evidence>
<evidence type="ECO:0000256" key="10">
    <source>
        <dbReference type="SAM" id="Phobius"/>
    </source>
</evidence>
<dbReference type="GO" id="GO:0005770">
    <property type="term" value="C:late endosome"/>
    <property type="evidence" value="ECO:0007669"/>
    <property type="project" value="TreeGrafter"/>
</dbReference>
<dbReference type="PROSITE" id="PS51914">
    <property type="entry name" value="MRH"/>
    <property type="match status" value="1"/>
</dbReference>
<dbReference type="InterPro" id="IPR044865">
    <property type="entry name" value="MRH_dom"/>
</dbReference>
<evidence type="ECO:0000313" key="13">
    <source>
        <dbReference type="Proteomes" id="UP000800036"/>
    </source>
</evidence>
<dbReference type="AlphaFoldDB" id="A0A6A5VAA4"/>
<feature type="region of interest" description="Disordered" evidence="9">
    <location>
        <begin position="11"/>
        <end position="56"/>
    </location>
</feature>
<evidence type="ECO:0000256" key="9">
    <source>
        <dbReference type="SAM" id="MobiDB-lite"/>
    </source>
</evidence>
<keyword evidence="4" id="KW-0732">Signal</keyword>
<keyword evidence="13" id="KW-1185">Reference proteome</keyword>
<keyword evidence="8" id="KW-0325">Glycoprotein</keyword>
<keyword evidence="7" id="KW-1015">Disulfide bond</keyword>
<evidence type="ECO:0000256" key="6">
    <source>
        <dbReference type="ARBA" id="ARBA00023136"/>
    </source>
</evidence>
<feature type="domain" description="MRH" evidence="11">
    <location>
        <begin position="19"/>
        <end position="240"/>
    </location>
</feature>
<organism evidence="12 13">
    <name type="scientific">Bimuria novae-zelandiae CBS 107.79</name>
    <dbReference type="NCBI Taxonomy" id="1447943"/>
    <lineage>
        <taxon>Eukaryota</taxon>
        <taxon>Fungi</taxon>
        <taxon>Dikarya</taxon>
        <taxon>Ascomycota</taxon>
        <taxon>Pezizomycotina</taxon>
        <taxon>Dothideomycetes</taxon>
        <taxon>Pleosporomycetidae</taxon>
        <taxon>Pleosporales</taxon>
        <taxon>Massarineae</taxon>
        <taxon>Didymosphaeriaceae</taxon>
        <taxon>Bimuria</taxon>
    </lineage>
</organism>
<dbReference type="GO" id="GO:0010008">
    <property type="term" value="C:endosome membrane"/>
    <property type="evidence" value="ECO:0007669"/>
    <property type="project" value="UniProtKB-SubCell"/>
</dbReference>
<dbReference type="OrthoDB" id="4504960at2759"/>
<keyword evidence="6 10" id="KW-0472">Membrane</keyword>
<dbReference type="GO" id="GO:0007034">
    <property type="term" value="P:vacuolar transport"/>
    <property type="evidence" value="ECO:0007669"/>
    <property type="project" value="TreeGrafter"/>
</dbReference>
<keyword evidence="3 10" id="KW-0812">Transmembrane</keyword>
<comment type="subcellular location">
    <subcellularLocation>
        <location evidence="1">Endomembrane system</location>
    </subcellularLocation>
</comment>
<keyword evidence="2" id="KW-0813">Transport</keyword>
<dbReference type="Pfam" id="PF02157">
    <property type="entry name" value="Man-6-P_recep"/>
    <property type="match status" value="1"/>
</dbReference>
<reference evidence="12" key="1">
    <citation type="journal article" date="2020" name="Stud. Mycol.">
        <title>101 Dothideomycetes genomes: a test case for predicting lifestyles and emergence of pathogens.</title>
        <authorList>
            <person name="Haridas S."/>
            <person name="Albert R."/>
            <person name="Binder M."/>
            <person name="Bloem J."/>
            <person name="Labutti K."/>
            <person name="Salamov A."/>
            <person name="Andreopoulos B."/>
            <person name="Baker S."/>
            <person name="Barry K."/>
            <person name="Bills G."/>
            <person name="Bluhm B."/>
            <person name="Cannon C."/>
            <person name="Castanera R."/>
            <person name="Culley D."/>
            <person name="Daum C."/>
            <person name="Ezra D."/>
            <person name="Gonzalez J."/>
            <person name="Henrissat B."/>
            <person name="Kuo A."/>
            <person name="Liang C."/>
            <person name="Lipzen A."/>
            <person name="Lutzoni F."/>
            <person name="Magnuson J."/>
            <person name="Mondo S."/>
            <person name="Nolan M."/>
            <person name="Ohm R."/>
            <person name="Pangilinan J."/>
            <person name="Park H.-J."/>
            <person name="Ramirez L."/>
            <person name="Alfaro M."/>
            <person name="Sun H."/>
            <person name="Tritt A."/>
            <person name="Yoshinaga Y."/>
            <person name="Zwiers L.-H."/>
            <person name="Turgeon B."/>
            <person name="Goodwin S."/>
            <person name="Spatafora J."/>
            <person name="Crous P."/>
            <person name="Grigoriev I."/>
        </authorList>
    </citation>
    <scope>NUCLEOTIDE SEQUENCE</scope>
    <source>
        <strain evidence="12">CBS 107.79</strain>
    </source>
</reference>
<dbReference type="EMBL" id="ML976703">
    <property type="protein sequence ID" value="KAF1970217.1"/>
    <property type="molecule type" value="Genomic_DNA"/>
</dbReference>
<dbReference type="PANTHER" id="PTHR15071">
    <property type="entry name" value="MANNOSE-6-PHOSPHATE RECEPTOR FAMILY MEMBER"/>
    <property type="match status" value="1"/>
</dbReference>
<feature type="compositionally biased region" description="Basic and acidic residues" evidence="9">
    <location>
        <begin position="158"/>
        <end position="195"/>
    </location>
</feature>
<evidence type="ECO:0000256" key="1">
    <source>
        <dbReference type="ARBA" id="ARBA00004308"/>
    </source>
</evidence>
<dbReference type="InterPro" id="IPR028927">
    <property type="entry name" value="Man-6-P_rcpt"/>
</dbReference>
<sequence length="351" mass="39200">MLAALLWTAAAASEKKPPKPCTAVSPTTDRFFDLNPLHRTPPDEGKSKKEGEEGSWHARGHDYGANFTINFCGPVVEELDNVQDLDKGLWRNVSAFYERNGKQYALGLESYEPVFRGRKLVLNYTGGSLCPSSRHGRRSPHAAIELPAREILDDDDGDKDKDKDKDKGKDKDKDKDKDSDKDDDEKKEKKPSKDSERRKTAIISLLCESDPLAKTAFSFVAAVDDCVYFFEGRSPAACGGVHIEEQALGPGGVFGVIMLIAVIVYLVGGCVYQRTVMHQRGWRQLPNYAMWAGIARFIADSFIILTSSCARILPSRRGYSRVSLGRDHARGGRRNDDENRLIDNLDEEWDD</sequence>
<evidence type="ECO:0000256" key="5">
    <source>
        <dbReference type="ARBA" id="ARBA00022989"/>
    </source>
</evidence>
<evidence type="ECO:0000256" key="7">
    <source>
        <dbReference type="ARBA" id="ARBA00023157"/>
    </source>
</evidence>
<feature type="compositionally biased region" description="Basic and acidic residues" evidence="9">
    <location>
        <begin position="40"/>
        <end position="56"/>
    </location>
</feature>
<evidence type="ECO:0000256" key="2">
    <source>
        <dbReference type="ARBA" id="ARBA00022448"/>
    </source>
</evidence>
<name>A0A6A5VAA4_9PLEO</name>
<dbReference type="PANTHER" id="PTHR15071:SF0">
    <property type="entry name" value="MANNOSE 6-PHOSPHATE RECEPTOR-LIKE PROTEIN 1"/>
    <property type="match status" value="1"/>
</dbReference>
<evidence type="ECO:0000259" key="11">
    <source>
        <dbReference type="PROSITE" id="PS51914"/>
    </source>
</evidence>
<evidence type="ECO:0000256" key="8">
    <source>
        <dbReference type="ARBA" id="ARBA00023180"/>
    </source>
</evidence>
<evidence type="ECO:0000256" key="3">
    <source>
        <dbReference type="ARBA" id="ARBA00022692"/>
    </source>
</evidence>
<feature type="transmembrane region" description="Helical" evidence="10">
    <location>
        <begin position="252"/>
        <end position="272"/>
    </location>
</feature>
<accession>A0A6A5VAA4</accession>
<dbReference type="SUPFAM" id="SSF50911">
    <property type="entry name" value="Mannose 6-phosphate receptor domain"/>
    <property type="match status" value="1"/>
</dbReference>
<evidence type="ECO:0000313" key="12">
    <source>
        <dbReference type="EMBL" id="KAF1970217.1"/>
    </source>
</evidence>
<proteinExistence type="predicted"/>
<feature type="region of interest" description="Disordered" evidence="9">
    <location>
        <begin position="130"/>
        <end position="195"/>
    </location>
</feature>
<keyword evidence="12" id="KW-0675">Receptor</keyword>
<protein>
    <submittedName>
        <fullName evidence="12">Mannose 6-phosphate receptor domain-containing protein</fullName>
    </submittedName>
</protein>